<dbReference type="AlphaFoldDB" id="A0A314L4W2"/>
<name>A0A314L4W2_NICAT</name>
<dbReference type="Gramene" id="OIT36583">
    <property type="protein sequence ID" value="OIT36583"/>
    <property type="gene ID" value="A4A49_52844"/>
</dbReference>
<dbReference type="SMR" id="A0A314L4W2"/>
<proteinExistence type="predicted"/>
<dbReference type="EMBL" id="MJEQ01000415">
    <property type="protein sequence ID" value="OIT36583.1"/>
    <property type="molecule type" value="Genomic_DNA"/>
</dbReference>
<sequence length="75" mass="8795">MIHMKQKIYQSNHSNISSQVNIIKKTGVSEVGTKKKKRYYIHYQFVSLLEHEYVIIFAFLKEVMSITGSEKLDCL</sequence>
<protein>
    <submittedName>
        <fullName evidence="1">Uncharacterized protein</fullName>
    </submittedName>
</protein>
<evidence type="ECO:0000313" key="2">
    <source>
        <dbReference type="Proteomes" id="UP000187609"/>
    </source>
</evidence>
<accession>A0A314L4W2</accession>
<organism evidence="1 2">
    <name type="scientific">Nicotiana attenuata</name>
    <name type="common">Coyote tobacco</name>
    <dbReference type="NCBI Taxonomy" id="49451"/>
    <lineage>
        <taxon>Eukaryota</taxon>
        <taxon>Viridiplantae</taxon>
        <taxon>Streptophyta</taxon>
        <taxon>Embryophyta</taxon>
        <taxon>Tracheophyta</taxon>
        <taxon>Spermatophyta</taxon>
        <taxon>Magnoliopsida</taxon>
        <taxon>eudicotyledons</taxon>
        <taxon>Gunneridae</taxon>
        <taxon>Pentapetalae</taxon>
        <taxon>asterids</taxon>
        <taxon>lamiids</taxon>
        <taxon>Solanales</taxon>
        <taxon>Solanaceae</taxon>
        <taxon>Nicotianoideae</taxon>
        <taxon>Nicotianeae</taxon>
        <taxon>Nicotiana</taxon>
    </lineage>
</organism>
<gene>
    <name evidence="1" type="ORF">A4A49_52844</name>
</gene>
<keyword evidence="2" id="KW-1185">Reference proteome</keyword>
<comment type="caution">
    <text evidence="1">The sequence shown here is derived from an EMBL/GenBank/DDBJ whole genome shotgun (WGS) entry which is preliminary data.</text>
</comment>
<evidence type="ECO:0000313" key="1">
    <source>
        <dbReference type="EMBL" id="OIT36583.1"/>
    </source>
</evidence>
<dbReference type="Proteomes" id="UP000187609">
    <property type="component" value="Unassembled WGS sequence"/>
</dbReference>
<reference evidence="1" key="1">
    <citation type="submission" date="2016-11" db="EMBL/GenBank/DDBJ databases">
        <title>The genome of Nicotiana attenuata.</title>
        <authorList>
            <person name="Xu S."/>
            <person name="Brockmoeller T."/>
            <person name="Gaquerel E."/>
            <person name="Navarro A."/>
            <person name="Kuhl H."/>
            <person name="Gase K."/>
            <person name="Ling Z."/>
            <person name="Zhou W."/>
            <person name="Kreitzer C."/>
            <person name="Stanke M."/>
            <person name="Tang H."/>
            <person name="Lyons E."/>
            <person name="Pandey P."/>
            <person name="Pandey S.P."/>
            <person name="Timmermann B."/>
            <person name="Baldwin I.T."/>
        </authorList>
    </citation>
    <scope>NUCLEOTIDE SEQUENCE [LARGE SCALE GENOMIC DNA]</scope>
    <source>
        <strain evidence="1">UT</strain>
    </source>
</reference>